<keyword evidence="3" id="KW-1185">Reference proteome</keyword>
<keyword evidence="1" id="KW-0812">Transmembrane</keyword>
<evidence type="ECO:0008006" key="4">
    <source>
        <dbReference type="Google" id="ProtNLM"/>
    </source>
</evidence>
<name>A0ABT9QM06_9ACTN</name>
<reference evidence="2 3" key="1">
    <citation type="submission" date="2023-07" db="EMBL/GenBank/DDBJ databases">
        <title>Sequencing the genomes of 1000 actinobacteria strains.</title>
        <authorList>
            <person name="Klenk H.-P."/>
        </authorList>
    </citation>
    <scope>NUCLEOTIDE SEQUENCE [LARGE SCALE GENOMIC DNA]</scope>
    <source>
        <strain evidence="2 3">DSM 46740</strain>
    </source>
</reference>
<dbReference type="Proteomes" id="UP001225356">
    <property type="component" value="Unassembled WGS sequence"/>
</dbReference>
<accession>A0ABT9QM06</accession>
<dbReference type="EMBL" id="JAUSQU010000001">
    <property type="protein sequence ID" value="MDP9847793.1"/>
    <property type="molecule type" value="Genomic_DNA"/>
</dbReference>
<keyword evidence="1" id="KW-0472">Membrane</keyword>
<proteinExistence type="predicted"/>
<dbReference type="RefSeq" id="WP_307564843.1">
    <property type="nucleotide sequence ID" value="NZ_JAUSQU010000001.1"/>
</dbReference>
<organism evidence="2 3">
    <name type="scientific">Streptosporangium lutulentum</name>
    <dbReference type="NCBI Taxonomy" id="1461250"/>
    <lineage>
        <taxon>Bacteria</taxon>
        <taxon>Bacillati</taxon>
        <taxon>Actinomycetota</taxon>
        <taxon>Actinomycetes</taxon>
        <taxon>Streptosporangiales</taxon>
        <taxon>Streptosporangiaceae</taxon>
        <taxon>Streptosporangium</taxon>
    </lineage>
</organism>
<protein>
    <recommendedName>
        <fullName evidence="4">Vitamin K epoxide reductase family protein</fullName>
    </recommendedName>
</protein>
<gene>
    <name evidence="2" type="ORF">J2853_007004</name>
</gene>
<feature type="transmembrane region" description="Helical" evidence="1">
    <location>
        <begin position="12"/>
        <end position="35"/>
    </location>
</feature>
<feature type="transmembrane region" description="Helical" evidence="1">
    <location>
        <begin position="68"/>
        <end position="88"/>
    </location>
</feature>
<evidence type="ECO:0000256" key="1">
    <source>
        <dbReference type="SAM" id="Phobius"/>
    </source>
</evidence>
<feature type="transmembrane region" description="Helical" evidence="1">
    <location>
        <begin position="95"/>
        <end position="113"/>
    </location>
</feature>
<keyword evidence="1" id="KW-1133">Transmembrane helix</keyword>
<evidence type="ECO:0000313" key="2">
    <source>
        <dbReference type="EMBL" id="MDP9847793.1"/>
    </source>
</evidence>
<sequence length="120" mass="12852">MKTDDLTGRIVATVAVLIGDVALLVATSFAIRWAFNRGVLCDGASVLCSGGDPSPAQWQAEMTFRSTVAYGSFTVMALILIVTGVAAWRRRRHGIVVMQLMAFAAVAALAALWEPYTPLH</sequence>
<comment type="caution">
    <text evidence="2">The sequence shown here is derived from an EMBL/GenBank/DDBJ whole genome shotgun (WGS) entry which is preliminary data.</text>
</comment>
<evidence type="ECO:0000313" key="3">
    <source>
        <dbReference type="Proteomes" id="UP001225356"/>
    </source>
</evidence>